<reference evidence="4 5" key="1">
    <citation type="journal article" date="2024" name="Nat. Commun.">
        <title>Phylogenomics reveals the evolutionary origins of lichenization in chlorophyte algae.</title>
        <authorList>
            <person name="Puginier C."/>
            <person name="Libourel C."/>
            <person name="Otte J."/>
            <person name="Skaloud P."/>
            <person name="Haon M."/>
            <person name="Grisel S."/>
            <person name="Petersen M."/>
            <person name="Berrin J.G."/>
            <person name="Delaux P.M."/>
            <person name="Dal Grande F."/>
            <person name="Keller J."/>
        </authorList>
    </citation>
    <scope>NUCLEOTIDE SEQUENCE [LARGE SCALE GENOMIC DNA]</scope>
    <source>
        <strain evidence="4 5">SAG 2523</strain>
    </source>
</reference>
<feature type="transmembrane region" description="Helical" evidence="2">
    <location>
        <begin position="6"/>
        <end position="23"/>
    </location>
</feature>
<dbReference type="PROSITE" id="PS50405">
    <property type="entry name" value="GST_CTER"/>
    <property type="match status" value="1"/>
</dbReference>
<dbReference type="InterPro" id="IPR033468">
    <property type="entry name" value="Metaxin_GST"/>
</dbReference>
<organism evidence="4 5">
    <name type="scientific">Apatococcus fuscideae</name>
    <dbReference type="NCBI Taxonomy" id="2026836"/>
    <lineage>
        <taxon>Eukaryota</taxon>
        <taxon>Viridiplantae</taxon>
        <taxon>Chlorophyta</taxon>
        <taxon>core chlorophytes</taxon>
        <taxon>Trebouxiophyceae</taxon>
        <taxon>Chlorellales</taxon>
        <taxon>Chlorellaceae</taxon>
        <taxon>Apatococcus</taxon>
    </lineage>
</organism>
<dbReference type="SUPFAM" id="SSF52833">
    <property type="entry name" value="Thioredoxin-like"/>
    <property type="match status" value="1"/>
</dbReference>
<dbReference type="Gene3D" id="1.20.1050.10">
    <property type="match status" value="2"/>
</dbReference>
<evidence type="ECO:0000313" key="5">
    <source>
        <dbReference type="Proteomes" id="UP001485043"/>
    </source>
</evidence>
<dbReference type="GO" id="GO:0005737">
    <property type="term" value="C:cytoplasm"/>
    <property type="evidence" value="ECO:0007669"/>
    <property type="project" value="TreeGrafter"/>
</dbReference>
<dbReference type="InterPro" id="IPR036282">
    <property type="entry name" value="Glutathione-S-Trfase_C_sf"/>
</dbReference>
<dbReference type="CDD" id="cd03193">
    <property type="entry name" value="GST_C_Metaxin"/>
    <property type="match status" value="1"/>
</dbReference>
<dbReference type="Gene3D" id="3.40.30.10">
    <property type="entry name" value="Glutaredoxin"/>
    <property type="match status" value="1"/>
</dbReference>
<dbReference type="EMBL" id="JALJOV010000494">
    <property type="protein sequence ID" value="KAK9863275.1"/>
    <property type="molecule type" value="Genomic_DNA"/>
</dbReference>
<evidence type="ECO:0000259" key="3">
    <source>
        <dbReference type="PROSITE" id="PS50405"/>
    </source>
</evidence>
<gene>
    <name evidence="4" type="ORF">WJX84_003156</name>
</gene>
<evidence type="ECO:0000256" key="1">
    <source>
        <dbReference type="ARBA" id="ARBA00006475"/>
    </source>
</evidence>
<dbReference type="SUPFAM" id="SSF47616">
    <property type="entry name" value="GST C-terminal domain-like"/>
    <property type="match status" value="1"/>
</dbReference>
<dbReference type="InterPro" id="IPR036249">
    <property type="entry name" value="Thioredoxin-like_sf"/>
</dbReference>
<dbReference type="SFLD" id="SFLDG01200">
    <property type="entry name" value="SUF1.1"/>
    <property type="match status" value="1"/>
</dbReference>
<dbReference type="SFLD" id="SFLDG01180">
    <property type="entry name" value="SUF1"/>
    <property type="match status" value="1"/>
</dbReference>
<dbReference type="PANTHER" id="PTHR12289">
    <property type="entry name" value="METAXIN RELATED"/>
    <property type="match status" value="1"/>
</dbReference>
<evidence type="ECO:0000313" key="4">
    <source>
        <dbReference type="EMBL" id="KAK9863275.1"/>
    </source>
</evidence>
<dbReference type="Proteomes" id="UP001485043">
    <property type="component" value="Unassembled WGS sequence"/>
</dbReference>
<dbReference type="AlphaFoldDB" id="A0AAW1T1B7"/>
<keyword evidence="2" id="KW-0812">Transmembrane</keyword>
<feature type="domain" description="GST C-terminal" evidence="3">
    <location>
        <begin position="155"/>
        <end position="293"/>
    </location>
</feature>
<accession>A0AAW1T1B7</accession>
<dbReference type="Pfam" id="PF17171">
    <property type="entry name" value="GST_C_6"/>
    <property type="match status" value="1"/>
</dbReference>
<dbReference type="InterPro" id="IPR026928">
    <property type="entry name" value="FAX/IsoI-like"/>
</dbReference>
<dbReference type="InterPro" id="IPR010987">
    <property type="entry name" value="Glutathione-S-Trfase_C-like"/>
</dbReference>
<dbReference type="InterPro" id="IPR040079">
    <property type="entry name" value="Glutathione_S-Trfase"/>
</dbReference>
<sequence>MHAIFPIIYLCCAAVAAGYVYFLKSQRGFTGNLGTRETSPTKGAPGGEIVLTGFFAPVGQLVGSVSPFTSKVETFLRFAGLKFRTENGGFAGSPKGRLPWMKHGADVVADSRFMIKYLQNTYGPQLKIEEPQDAESQAISTLIQRMCEEHMYFTSQYHRMINPQAAGWFKGSLFKDAPSWKSTFIMYCFRSGRGTQLRYQGVLTNSEADINILIDEDLRALSGLLGNKPYFLGSHPTVADASAFGTLENYLYDGNEATPIPAMTRKYSNLVRFVDSIREEFYADKLSKSGKAQ</sequence>
<comment type="caution">
    <text evidence="4">The sequence shown here is derived from an EMBL/GenBank/DDBJ whole genome shotgun (WGS) entry which is preliminary data.</text>
</comment>
<keyword evidence="2" id="KW-1133">Transmembrane helix</keyword>
<comment type="similarity">
    <text evidence="1">Belongs to the FAX family.</text>
</comment>
<dbReference type="InterPro" id="IPR012336">
    <property type="entry name" value="Thioredoxin-like_fold"/>
</dbReference>
<dbReference type="Pfam" id="PF17172">
    <property type="entry name" value="GST_N_4"/>
    <property type="match status" value="1"/>
</dbReference>
<keyword evidence="2" id="KW-0472">Membrane</keyword>
<proteinExistence type="inferred from homology"/>
<dbReference type="InterPro" id="IPR050931">
    <property type="entry name" value="Mito_Protein_Transport_Metaxin"/>
</dbReference>
<name>A0AAW1T1B7_9CHLO</name>
<keyword evidence="5" id="KW-1185">Reference proteome</keyword>
<dbReference type="SFLD" id="SFLDS00019">
    <property type="entry name" value="Glutathione_Transferase_(cytos"/>
    <property type="match status" value="1"/>
</dbReference>
<protein>
    <recommendedName>
        <fullName evidence="3">GST C-terminal domain-containing protein</fullName>
    </recommendedName>
</protein>
<evidence type="ECO:0000256" key="2">
    <source>
        <dbReference type="SAM" id="Phobius"/>
    </source>
</evidence>
<dbReference type="PANTHER" id="PTHR12289:SF41">
    <property type="entry name" value="FAILED AXON CONNECTIONS-RELATED"/>
    <property type="match status" value="1"/>
</dbReference>